<organism evidence="3 4">
    <name type="scientific">Dorcoceras hygrometricum</name>
    <dbReference type="NCBI Taxonomy" id="472368"/>
    <lineage>
        <taxon>Eukaryota</taxon>
        <taxon>Viridiplantae</taxon>
        <taxon>Streptophyta</taxon>
        <taxon>Embryophyta</taxon>
        <taxon>Tracheophyta</taxon>
        <taxon>Spermatophyta</taxon>
        <taxon>Magnoliopsida</taxon>
        <taxon>eudicotyledons</taxon>
        <taxon>Gunneridae</taxon>
        <taxon>Pentapetalae</taxon>
        <taxon>asterids</taxon>
        <taxon>lamiids</taxon>
        <taxon>Lamiales</taxon>
        <taxon>Gesneriaceae</taxon>
        <taxon>Didymocarpoideae</taxon>
        <taxon>Trichosporeae</taxon>
        <taxon>Loxocarpinae</taxon>
        <taxon>Dorcoceras</taxon>
    </lineage>
</organism>
<accession>A0A2Z7AIG2</accession>
<proteinExistence type="predicted"/>
<protein>
    <submittedName>
        <fullName evidence="3">G-box-binding factor 1</fullName>
    </submittedName>
</protein>
<gene>
    <name evidence="3" type="ORF">F511_11064</name>
</gene>
<keyword evidence="4" id="KW-1185">Reference proteome</keyword>
<sequence>MRGRCFNAQALIEDDLLCFFRFSGKKVLLVGDLGKKADSEGASSSLGKGKRKAAAEGGERRKKRHHGKTTKSAREAISKSPINEPLGTKGTAPEQQSTEEPYVLLDTSAISFVAKPSGSVSLDFTRRLIPDQDYDLVKSVPDIAALEAASLHFMQALVWSGEVANRLNQARKEVVRTQRSMDGMLDRHNNLMKQLEEIRAQKDKEKESMLLDLETSRAEAQLSQARALRFEEENKILQAEVERLKGDAEDSWQLGKEKFLKSKEFKILCSGRASVFFEKGFDGCLAQFRANGYSEEEHPALFLDVEQALADMPDDEDPEVELDLYSRLSANNSWASSSELVGLSANESWACVPSWSDLYTHVGGLREKWPVRNWTLSAELVGLMCLHRRATGEVARQSHRLLPASRLSWLRCSRSGGSFHPRRASAELDFECRAVGLMCSCRRATRGVASTELDFDVELVGLMATGEVASAELDFECRAGLAHKFVLTVLSQKCNPRTLDRRP</sequence>
<dbReference type="EMBL" id="KV014882">
    <property type="protein sequence ID" value="KZV21571.1"/>
    <property type="molecule type" value="Genomic_DNA"/>
</dbReference>
<dbReference type="AlphaFoldDB" id="A0A2Z7AIG2"/>
<evidence type="ECO:0000313" key="4">
    <source>
        <dbReference type="Proteomes" id="UP000250235"/>
    </source>
</evidence>
<feature type="compositionally biased region" description="Basic residues" evidence="2">
    <location>
        <begin position="60"/>
        <end position="71"/>
    </location>
</feature>
<reference evidence="3 4" key="1">
    <citation type="journal article" date="2015" name="Proc. Natl. Acad. Sci. U.S.A.">
        <title>The resurrection genome of Boea hygrometrica: A blueprint for survival of dehydration.</title>
        <authorList>
            <person name="Xiao L."/>
            <person name="Yang G."/>
            <person name="Zhang L."/>
            <person name="Yang X."/>
            <person name="Zhao S."/>
            <person name="Ji Z."/>
            <person name="Zhou Q."/>
            <person name="Hu M."/>
            <person name="Wang Y."/>
            <person name="Chen M."/>
            <person name="Xu Y."/>
            <person name="Jin H."/>
            <person name="Xiao X."/>
            <person name="Hu G."/>
            <person name="Bao F."/>
            <person name="Hu Y."/>
            <person name="Wan P."/>
            <person name="Li L."/>
            <person name="Deng X."/>
            <person name="Kuang T."/>
            <person name="Xiang C."/>
            <person name="Zhu J.K."/>
            <person name="Oliver M.J."/>
            <person name="He Y."/>
        </authorList>
    </citation>
    <scope>NUCLEOTIDE SEQUENCE [LARGE SCALE GENOMIC DNA]</scope>
    <source>
        <strain evidence="4">cv. XS01</strain>
    </source>
</reference>
<evidence type="ECO:0000313" key="3">
    <source>
        <dbReference type="EMBL" id="KZV21571.1"/>
    </source>
</evidence>
<name>A0A2Z7AIG2_9LAMI</name>
<keyword evidence="1" id="KW-0175">Coiled coil</keyword>
<evidence type="ECO:0000256" key="1">
    <source>
        <dbReference type="SAM" id="Coils"/>
    </source>
</evidence>
<feature type="region of interest" description="Disordered" evidence="2">
    <location>
        <begin position="36"/>
        <end position="98"/>
    </location>
</feature>
<evidence type="ECO:0000256" key="2">
    <source>
        <dbReference type="SAM" id="MobiDB-lite"/>
    </source>
</evidence>
<dbReference type="Proteomes" id="UP000250235">
    <property type="component" value="Unassembled WGS sequence"/>
</dbReference>
<feature type="coiled-coil region" evidence="1">
    <location>
        <begin position="167"/>
        <end position="247"/>
    </location>
</feature>